<evidence type="ECO:0000256" key="6">
    <source>
        <dbReference type="ARBA" id="ARBA00038076"/>
    </source>
</evidence>
<gene>
    <name evidence="10" type="ORF">QS713_03980</name>
</gene>
<evidence type="ECO:0000256" key="8">
    <source>
        <dbReference type="SAM" id="Phobius"/>
    </source>
</evidence>
<comment type="similarity">
    <text evidence="6">Belongs to the ABC-4 integral membrane protein family.</text>
</comment>
<feature type="transmembrane region" description="Helical" evidence="8">
    <location>
        <begin position="351"/>
        <end position="379"/>
    </location>
</feature>
<dbReference type="Proteomes" id="UP001247542">
    <property type="component" value="Unassembled WGS sequence"/>
</dbReference>
<feature type="transmembrane region" description="Helical" evidence="8">
    <location>
        <begin position="391"/>
        <end position="413"/>
    </location>
</feature>
<comment type="caution">
    <text evidence="10">The sequence shown here is derived from an EMBL/GenBank/DDBJ whole genome shotgun (WGS) entry which is preliminary data.</text>
</comment>
<evidence type="ECO:0000256" key="5">
    <source>
        <dbReference type="ARBA" id="ARBA00023136"/>
    </source>
</evidence>
<dbReference type="PANTHER" id="PTHR30572">
    <property type="entry name" value="MEMBRANE COMPONENT OF TRANSPORTER-RELATED"/>
    <property type="match status" value="1"/>
</dbReference>
<dbReference type="InterPro" id="IPR050250">
    <property type="entry name" value="Macrolide_Exporter_MacB"/>
</dbReference>
<keyword evidence="5 8" id="KW-0472">Membrane</keyword>
<feature type="transmembrane region" description="Helical" evidence="8">
    <location>
        <begin position="306"/>
        <end position="330"/>
    </location>
</feature>
<dbReference type="EMBL" id="JASXSX010000001">
    <property type="protein sequence ID" value="MDT3767226.1"/>
    <property type="molecule type" value="Genomic_DNA"/>
</dbReference>
<keyword evidence="2" id="KW-1003">Cell membrane</keyword>
<dbReference type="InterPro" id="IPR003838">
    <property type="entry name" value="ABC3_permease_C"/>
</dbReference>
<name>A0ABU3IBC8_9ACTO</name>
<organism evidence="10 11">
    <name type="scientific">Gleimia hominis</name>
    <dbReference type="NCBI Taxonomy" id="595468"/>
    <lineage>
        <taxon>Bacteria</taxon>
        <taxon>Bacillati</taxon>
        <taxon>Actinomycetota</taxon>
        <taxon>Actinomycetes</taxon>
        <taxon>Actinomycetales</taxon>
        <taxon>Actinomycetaceae</taxon>
        <taxon>Gleimia</taxon>
    </lineage>
</organism>
<comment type="subcellular location">
    <subcellularLocation>
        <location evidence="1">Cell membrane</location>
        <topology evidence="1">Multi-pass membrane protein</topology>
    </subcellularLocation>
</comment>
<evidence type="ECO:0000259" key="9">
    <source>
        <dbReference type="Pfam" id="PF02687"/>
    </source>
</evidence>
<keyword evidence="4 8" id="KW-1133">Transmembrane helix</keyword>
<evidence type="ECO:0000256" key="7">
    <source>
        <dbReference type="SAM" id="MobiDB-lite"/>
    </source>
</evidence>
<accession>A0ABU3IBC8</accession>
<feature type="compositionally biased region" description="Low complexity" evidence="7">
    <location>
        <begin position="201"/>
        <end position="217"/>
    </location>
</feature>
<keyword evidence="3 8" id="KW-0812">Transmembrane</keyword>
<evidence type="ECO:0000313" key="10">
    <source>
        <dbReference type="EMBL" id="MDT3767226.1"/>
    </source>
</evidence>
<dbReference type="PANTHER" id="PTHR30572:SF4">
    <property type="entry name" value="ABC TRANSPORTER PERMEASE YTRF"/>
    <property type="match status" value="1"/>
</dbReference>
<evidence type="ECO:0000256" key="1">
    <source>
        <dbReference type="ARBA" id="ARBA00004651"/>
    </source>
</evidence>
<feature type="region of interest" description="Disordered" evidence="7">
    <location>
        <begin position="158"/>
        <end position="217"/>
    </location>
</feature>
<feature type="domain" description="ABC3 transporter permease C-terminal" evidence="9">
    <location>
        <begin position="309"/>
        <end position="419"/>
    </location>
</feature>
<dbReference type="RefSeq" id="WP_313272606.1">
    <property type="nucleotide sequence ID" value="NZ_JASXSX010000001.1"/>
</dbReference>
<evidence type="ECO:0000256" key="4">
    <source>
        <dbReference type="ARBA" id="ARBA00022989"/>
    </source>
</evidence>
<evidence type="ECO:0000256" key="3">
    <source>
        <dbReference type="ARBA" id="ARBA00022692"/>
    </source>
</evidence>
<protein>
    <submittedName>
        <fullName evidence="10">FtsX-like permease family protein</fullName>
    </submittedName>
</protein>
<evidence type="ECO:0000313" key="11">
    <source>
        <dbReference type="Proteomes" id="UP001247542"/>
    </source>
</evidence>
<sequence length="430" mass="45297">MNKRKMFVRMILSSVLRRRSRVLIAILAVMIGATTLSGLATLAIDVPKQMAREMRSYGANLVVLPDDTEKGFSPEVLNTAKSTVPRGQLVEAVGLEYQPVLINDMPFMAAGTDVEALQRINPYWYVDGKWPSSPTDALVGKEVAERFGAQVGQSLKLKQMVSKKVGNAPTQEEKQSESPHDHDSKGNDGKAHMEGMSGPEEPNASDAQAAAPGAGESANTVDLKISGIVETGGPEDAFVYTDYKNVNTLTGKKTALTVAEFSIAADEAALNTAAEHMQAAAKGVSAEPVARLAHSDANVLNMLRSLMGIITVVVLALIMIGVSTTMMAVVTERRNEIGLRKALGASNRSIVGEFLGEGIVIGLVGGLGGAILGFALAGAVSSSVFHRSIGLHPWILLVTILAAIAVSALASLVPVRRAVDVDPALVLRGE</sequence>
<feature type="compositionally biased region" description="Basic and acidic residues" evidence="7">
    <location>
        <begin position="171"/>
        <end position="193"/>
    </location>
</feature>
<evidence type="ECO:0000256" key="2">
    <source>
        <dbReference type="ARBA" id="ARBA00022475"/>
    </source>
</evidence>
<reference evidence="10 11" key="1">
    <citation type="submission" date="2023-06" db="EMBL/GenBank/DDBJ databases">
        <title>Draft genome sequence of Gleimia hominis type strain CCUG 57540T.</title>
        <authorList>
            <person name="Salva-Serra F."/>
            <person name="Cardew S."/>
            <person name="Jensie Markopoulos S."/>
            <person name="Ohlen M."/>
            <person name="Inganas E."/>
            <person name="Svensson-Stadler L."/>
            <person name="Moore E.R.B."/>
        </authorList>
    </citation>
    <scope>NUCLEOTIDE SEQUENCE [LARGE SCALE GENOMIC DNA]</scope>
    <source>
        <strain evidence="10 11">CCUG 57540</strain>
    </source>
</reference>
<keyword evidence="11" id="KW-1185">Reference proteome</keyword>
<dbReference type="Pfam" id="PF02687">
    <property type="entry name" value="FtsX"/>
    <property type="match status" value="1"/>
</dbReference>
<proteinExistence type="inferred from homology"/>